<proteinExistence type="predicted"/>
<gene>
    <name evidence="1" type="ordered locus">Trebr_1184</name>
</gene>
<dbReference type="EMBL" id="CP002696">
    <property type="protein sequence ID" value="AEE16612.1"/>
    <property type="molecule type" value="Genomic_DNA"/>
</dbReference>
<dbReference type="InterPro" id="IPR024492">
    <property type="entry name" value="DUF2764"/>
</dbReference>
<evidence type="ECO:0000313" key="1">
    <source>
        <dbReference type="EMBL" id="AEE16612.1"/>
    </source>
</evidence>
<dbReference type="eggNOG" id="ENOG50335X4">
    <property type="taxonomic scope" value="Bacteria"/>
</dbReference>
<evidence type="ECO:0000313" key="2">
    <source>
        <dbReference type="Proteomes" id="UP000006546"/>
    </source>
</evidence>
<protein>
    <recommendedName>
        <fullName evidence="3">DUF2764 family protein</fullName>
    </recommendedName>
</protein>
<accession>F4LL15</accession>
<dbReference type="OrthoDB" id="5417808at2"/>
<name>F4LL15_TREBD</name>
<evidence type="ECO:0008006" key="3">
    <source>
        <dbReference type="Google" id="ProtNLM"/>
    </source>
</evidence>
<dbReference type="RefSeq" id="WP_013758319.1">
    <property type="nucleotide sequence ID" value="NC_015500.1"/>
</dbReference>
<sequence length="181" mass="20503">MGTWYYLLSQLPSFSVTSERAPLPVTEKYFLELCSRFLDAKSMKILESVSLEPPRNGRKTGSAFLDAWYETERELRCALARIRALKLKKEFDMSDVSVPPDIAQIARTACGMDSPLAAEQYLNEVRINMIDRFAPLDAFSTDAVYAYALKLKLALRMRSFSEEAGSASYRTIYDKILGESI</sequence>
<dbReference type="STRING" id="906968.Trebr_1184"/>
<organism evidence="1 2">
    <name type="scientific">Treponema brennaborense (strain DSM 12168 / CIP 105900 / DD5/3)</name>
    <dbReference type="NCBI Taxonomy" id="906968"/>
    <lineage>
        <taxon>Bacteria</taxon>
        <taxon>Pseudomonadati</taxon>
        <taxon>Spirochaetota</taxon>
        <taxon>Spirochaetia</taxon>
        <taxon>Spirochaetales</taxon>
        <taxon>Treponemataceae</taxon>
        <taxon>Treponema</taxon>
    </lineage>
</organism>
<keyword evidence="2" id="KW-1185">Reference proteome</keyword>
<dbReference type="AlphaFoldDB" id="F4LL15"/>
<dbReference type="Proteomes" id="UP000006546">
    <property type="component" value="Chromosome"/>
</dbReference>
<dbReference type="HOGENOM" id="CLU_121454_0_0_12"/>
<dbReference type="Pfam" id="PF10962">
    <property type="entry name" value="DUF2764"/>
    <property type="match status" value="1"/>
</dbReference>
<reference evidence="2" key="1">
    <citation type="submission" date="2011-04" db="EMBL/GenBank/DDBJ databases">
        <title>The complete genome of Treponema brennaborense DSM 12168.</title>
        <authorList>
            <person name="Lucas S."/>
            <person name="Han J."/>
            <person name="Lapidus A."/>
            <person name="Bruce D."/>
            <person name="Goodwin L."/>
            <person name="Pitluck S."/>
            <person name="Peters L."/>
            <person name="Kyrpides N."/>
            <person name="Mavromatis K."/>
            <person name="Ivanova N."/>
            <person name="Mikhailova N."/>
            <person name="Pagani I."/>
            <person name="Teshima H."/>
            <person name="Detter J.C."/>
            <person name="Tapia R."/>
            <person name="Han C."/>
            <person name="Land M."/>
            <person name="Hauser L."/>
            <person name="Markowitz V."/>
            <person name="Cheng J.-F."/>
            <person name="Hugenholtz P."/>
            <person name="Woyke T."/>
            <person name="Wu D."/>
            <person name="Gronow S."/>
            <person name="Wellnitz S."/>
            <person name="Brambilla E."/>
            <person name="Klenk H.-P."/>
            <person name="Eisen J.A."/>
        </authorList>
    </citation>
    <scope>NUCLEOTIDE SEQUENCE [LARGE SCALE GENOMIC DNA]</scope>
    <source>
        <strain evidence="2">DSM 12168 / CIP 105900 / DD5/3</strain>
    </source>
</reference>
<dbReference type="KEGG" id="tbe:Trebr_1184"/>